<sequence>EKHKIKTIPSLFVFFGESLRIFSDFPGDVYLRSSDTAVLLRRASLSNFSLFINLERATEAEILDKFGNRGTILRPGFIHGTRQVGSIKLPLSLIGAPLEMVLKLFPKEVTKLPLIGPLLIPPVNVKSVAGTAVKAAVDPEFASGIIDVYGILQHGH</sequence>
<proteinExistence type="predicted"/>
<reference evidence="1" key="1">
    <citation type="journal article" date="2014" name="Nat. Commun.">
        <title>The emerging biofuel crop Camelina sativa retains a highly undifferentiated hexaploid genome structure.</title>
        <authorList>
            <person name="Kagale S."/>
            <person name="Koh C."/>
            <person name="Nixon J."/>
            <person name="Bollina V."/>
            <person name="Clarke W.E."/>
            <person name="Tuteja R."/>
            <person name="Spillane C."/>
            <person name="Robinson S.J."/>
            <person name="Links M.G."/>
            <person name="Clarke C."/>
            <person name="Higgins E.E."/>
            <person name="Huebert T."/>
            <person name="Sharpe A.G."/>
            <person name="Parkin I.A."/>
        </authorList>
    </citation>
    <scope>NUCLEOTIDE SEQUENCE [LARGE SCALE GENOMIC DNA]</scope>
    <source>
        <strain evidence="1">cv. DH55</strain>
    </source>
</reference>
<dbReference type="InterPro" id="IPR036291">
    <property type="entry name" value="NAD(P)-bd_dom_sf"/>
</dbReference>
<dbReference type="Proteomes" id="UP000694864">
    <property type="component" value="Unplaced"/>
</dbReference>
<dbReference type="GeneID" id="104774668"/>
<accession>A0ABM0Y982</accession>
<evidence type="ECO:0000313" key="2">
    <source>
        <dbReference type="RefSeq" id="XP_010497487.1"/>
    </source>
</evidence>
<name>A0ABM0Y982_CAMSA</name>
<dbReference type="Gene3D" id="3.40.50.720">
    <property type="entry name" value="NAD(P)-binding Rossmann-like Domain"/>
    <property type="match status" value="1"/>
</dbReference>
<dbReference type="PANTHER" id="PTHR12126:SF8">
    <property type="entry name" value="NAD(P)-BINDING ROSSMANN-FOLD SUPERFAMILY PROTEIN"/>
    <property type="match status" value="1"/>
</dbReference>
<reference evidence="2" key="2">
    <citation type="submission" date="2025-08" db="UniProtKB">
        <authorList>
            <consortium name="RefSeq"/>
        </authorList>
    </citation>
    <scope>IDENTIFICATION</scope>
</reference>
<dbReference type="PANTHER" id="PTHR12126">
    <property type="entry name" value="NADH-UBIQUINONE OXIDOREDUCTASE 39 KDA SUBUNIT-RELATED"/>
    <property type="match status" value="1"/>
</dbReference>
<dbReference type="InterPro" id="IPR051207">
    <property type="entry name" value="ComplexI_NDUFA9_subunit"/>
</dbReference>
<dbReference type="RefSeq" id="XP_010497487.1">
    <property type="nucleotide sequence ID" value="XM_010499185.1"/>
</dbReference>
<feature type="non-terminal residue" evidence="2">
    <location>
        <position position="1"/>
    </location>
</feature>
<organism evidence="1 2">
    <name type="scientific">Camelina sativa</name>
    <name type="common">False flax</name>
    <name type="synonym">Myagrum sativum</name>
    <dbReference type="NCBI Taxonomy" id="90675"/>
    <lineage>
        <taxon>Eukaryota</taxon>
        <taxon>Viridiplantae</taxon>
        <taxon>Streptophyta</taxon>
        <taxon>Embryophyta</taxon>
        <taxon>Tracheophyta</taxon>
        <taxon>Spermatophyta</taxon>
        <taxon>Magnoliopsida</taxon>
        <taxon>eudicotyledons</taxon>
        <taxon>Gunneridae</taxon>
        <taxon>Pentapetalae</taxon>
        <taxon>rosids</taxon>
        <taxon>malvids</taxon>
        <taxon>Brassicales</taxon>
        <taxon>Brassicaceae</taxon>
        <taxon>Camelineae</taxon>
        <taxon>Camelina</taxon>
    </lineage>
</organism>
<dbReference type="SUPFAM" id="SSF51735">
    <property type="entry name" value="NAD(P)-binding Rossmann-fold domains"/>
    <property type="match status" value="1"/>
</dbReference>
<evidence type="ECO:0000313" key="1">
    <source>
        <dbReference type="Proteomes" id="UP000694864"/>
    </source>
</evidence>
<protein>
    <submittedName>
        <fullName evidence="2">Uncharacterized protein At1g32220, chloroplastic-like</fullName>
    </submittedName>
</protein>
<gene>
    <name evidence="2" type="primary">LOC104774668</name>
</gene>
<keyword evidence="1" id="KW-1185">Reference proteome</keyword>